<dbReference type="OrthoDB" id="6133115at2759"/>
<organism evidence="8 9">
    <name type="scientific">Saitozyma podzolica</name>
    <dbReference type="NCBI Taxonomy" id="1890683"/>
    <lineage>
        <taxon>Eukaryota</taxon>
        <taxon>Fungi</taxon>
        <taxon>Dikarya</taxon>
        <taxon>Basidiomycota</taxon>
        <taxon>Agaricomycotina</taxon>
        <taxon>Tremellomycetes</taxon>
        <taxon>Tremellales</taxon>
        <taxon>Trimorphomycetaceae</taxon>
        <taxon>Saitozyma</taxon>
    </lineage>
</organism>
<sequence length="460" mass="50958">MVTKSTFSDVPNNTASNWWRDDGLRRNVLHCMGCCFCVYYLGYDSSLLNGLQALPQWNEYFHSPSGNLLGLYAASVYLPSLLFAFVGEQISNRYGRRTAICVGTIVLFAGGVFNAFSQNPGQFIGSRVIIGSGGSIAKSHLRDRLHRRTLHPGDVGLEAAVPSPVHRAILVMLFTLTAPESPRYLLKMGKQEKALSVLSKYHANGETDDPLVQWELHEIESALLQEASARSSYLDFFRTPGNLRRLAVILTISVGTNWITSINAGLGAWNLIVAVSAGLNVERFGRRPLFLTSFIGMFCSYAIVMGLSATFATSGNTTAGLAVIPFLFIFYGFYDIALNPLPYPYTAEILPFALRSKGLALFVCVQNVAISFNQFVTPIALAKIQWKYYAVFLCVLLCYILLALLFYRETKGLSLEESAILYDFDKKTARIRVAGVFQEEDVKREIQHVELAETGKPSEA</sequence>
<reference evidence="8 9" key="1">
    <citation type="submission" date="2018-11" db="EMBL/GenBank/DDBJ databases">
        <title>Genome sequence of Saitozyma podzolica DSM 27192.</title>
        <authorList>
            <person name="Aliyu H."/>
            <person name="Gorte O."/>
            <person name="Ochsenreither K."/>
        </authorList>
    </citation>
    <scope>NUCLEOTIDE SEQUENCE [LARGE SCALE GENOMIC DNA]</scope>
    <source>
        <strain evidence="8 9">DSM 27192</strain>
    </source>
</reference>
<evidence type="ECO:0000256" key="3">
    <source>
        <dbReference type="ARBA" id="ARBA00022692"/>
    </source>
</evidence>
<feature type="transmembrane region" description="Helical" evidence="6">
    <location>
        <begin position="318"/>
        <end position="338"/>
    </location>
</feature>
<feature type="transmembrane region" description="Helical" evidence="6">
    <location>
        <begin position="359"/>
        <end position="382"/>
    </location>
</feature>
<dbReference type="AlphaFoldDB" id="A0A427YNE9"/>
<keyword evidence="5 6" id="KW-0472">Membrane</keyword>
<dbReference type="Proteomes" id="UP000279259">
    <property type="component" value="Unassembled WGS sequence"/>
</dbReference>
<dbReference type="EMBL" id="RSCD01000005">
    <property type="protein sequence ID" value="RSH92648.1"/>
    <property type="molecule type" value="Genomic_DNA"/>
</dbReference>
<dbReference type="InterPro" id="IPR011701">
    <property type="entry name" value="MFS"/>
</dbReference>
<gene>
    <name evidence="8" type="ORF">EHS25_008093</name>
</gene>
<feature type="transmembrane region" description="Helical" evidence="6">
    <location>
        <begin position="28"/>
        <end position="48"/>
    </location>
</feature>
<dbReference type="GO" id="GO:0016020">
    <property type="term" value="C:membrane"/>
    <property type="evidence" value="ECO:0007669"/>
    <property type="project" value="UniProtKB-SubCell"/>
</dbReference>
<keyword evidence="4 6" id="KW-1133">Transmembrane helix</keyword>
<protein>
    <recommendedName>
        <fullName evidence="7">Major facilitator superfamily (MFS) profile domain-containing protein</fullName>
    </recommendedName>
</protein>
<proteinExistence type="inferred from homology"/>
<keyword evidence="9" id="KW-1185">Reference proteome</keyword>
<evidence type="ECO:0000313" key="9">
    <source>
        <dbReference type="Proteomes" id="UP000279259"/>
    </source>
</evidence>
<dbReference type="GO" id="GO:0005351">
    <property type="term" value="F:carbohydrate:proton symporter activity"/>
    <property type="evidence" value="ECO:0007669"/>
    <property type="project" value="TreeGrafter"/>
</dbReference>
<feature type="transmembrane region" description="Helical" evidence="6">
    <location>
        <begin position="388"/>
        <end position="407"/>
    </location>
</feature>
<evidence type="ECO:0000259" key="7">
    <source>
        <dbReference type="PROSITE" id="PS50850"/>
    </source>
</evidence>
<comment type="caution">
    <text evidence="8">The sequence shown here is derived from an EMBL/GenBank/DDBJ whole genome shotgun (WGS) entry which is preliminary data.</text>
</comment>
<dbReference type="Pfam" id="PF07690">
    <property type="entry name" value="MFS_1"/>
    <property type="match status" value="1"/>
</dbReference>
<dbReference type="InterPro" id="IPR005828">
    <property type="entry name" value="MFS_sugar_transport-like"/>
</dbReference>
<dbReference type="Gene3D" id="1.20.1250.20">
    <property type="entry name" value="MFS general substrate transporter like domains"/>
    <property type="match status" value="2"/>
</dbReference>
<dbReference type="InterPro" id="IPR050360">
    <property type="entry name" value="MFS_Sugar_Transporters"/>
</dbReference>
<feature type="transmembrane region" description="Helical" evidence="6">
    <location>
        <begin position="68"/>
        <end position="86"/>
    </location>
</feature>
<comment type="similarity">
    <text evidence="2">Belongs to the major facilitator superfamily. Sugar transporter (TC 2.A.1.1) family.</text>
</comment>
<dbReference type="InterPro" id="IPR005829">
    <property type="entry name" value="Sugar_transporter_CS"/>
</dbReference>
<dbReference type="PANTHER" id="PTHR48022">
    <property type="entry name" value="PLASTIDIC GLUCOSE TRANSPORTER 4"/>
    <property type="match status" value="1"/>
</dbReference>
<evidence type="ECO:0000256" key="6">
    <source>
        <dbReference type="SAM" id="Phobius"/>
    </source>
</evidence>
<dbReference type="Pfam" id="PF00083">
    <property type="entry name" value="Sugar_tr"/>
    <property type="match status" value="2"/>
</dbReference>
<evidence type="ECO:0000256" key="2">
    <source>
        <dbReference type="ARBA" id="ARBA00010992"/>
    </source>
</evidence>
<keyword evidence="3 6" id="KW-0812">Transmembrane</keyword>
<evidence type="ECO:0000256" key="5">
    <source>
        <dbReference type="ARBA" id="ARBA00023136"/>
    </source>
</evidence>
<dbReference type="InterPro" id="IPR036259">
    <property type="entry name" value="MFS_trans_sf"/>
</dbReference>
<dbReference type="PROSITE" id="PS00216">
    <property type="entry name" value="SUGAR_TRANSPORT_1"/>
    <property type="match status" value="1"/>
</dbReference>
<comment type="subcellular location">
    <subcellularLocation>
        <location evidence="1">Membrane</location>
        <topology evidence="1">Multi-pass membrane protein</topology>
    </subcellularLocation>
</comment>
<dbReference type="SUPFAM" id="SSF103473">
    <property type="entry name" value="MFS general substrate transporter"/>
    <property type="match status" value="1"/>
</dbReference>
<dbReference type="PANTHER" id="PTHR48022:SF52">
    <property type="entry name" value="SUGAR TRANSPORTER, PUTATIVE-RELATED"/>
    <property type="match status" value="1"/>
</dbReference>
<feature type="domain" description="Major facilitator superfamily (MFS) profile" evidence="7">
    <location>
        <begin position="30"/>
        <end position="411"/>
    </location>
</feature>
<evidence type="ECO:0000313" key="8">
    <source>
        <dbReference type="EMBL" id="RSH92648.1"/>
    </source>
</evidence>
<dbReference type="InterPro" id="IPR020846">
    <property type="entry name" value="MFS_dom"/>
</dbReference>
<evidence type="ECO:0000256" key="4">
    <source>
        <dbReference type="ARBA" id="ARBA00022989"/>
    </source>
</evidence>
<feature type="transmembrane region" description="Helical" evidence="6">
    <location>
        <begin position="289"/>
        <end position="312"/>
    </location>
</feature>
<dbReference type="PROSITE" id="PS50850">
    <property type="entry name" value="MFS"/>
    <property type="match status" value="1"/>
</dbReference>
<accession>A0A427YNE9</accession>
<name>A0A427YNE9_9TREE</name>
<evidence type="ECO:0000256" key="1">
    <source>
        <dbReference type="ARBA" id="ARBA00004141"/>
    </source>
</evidence>